<feature type="compositionally biased region" description="Polar residues" evidence="10">
    <location>
        <begin position="1"/>
        <end position="14"/>
    </location>
</feature>
<sequence>MYSLSSATPLYNSSPPTPRTIPTLNKKMMMRKHRKSLMAFPILLHLLLFPQPLLSQDNNNFVRQPAGQLLITPHERSHSEPQQVHISLVGKENMRVSWITQDKHAESLVEYGTKSGQYSAKATGEQTSYQYFFYTSGLIHNVVIGPLQPATTYYYRCGASPPEFSFRTPPSNFPIEFVVVGDLGQTEWTASTLKHVDSSDYDVFLLPGDLSYADSQQPLWDSFGRLVEPYASKRPWMVTEGNHEIEIFPIIYPQGFEAYNARWPMPFQQSASTSNLYYSFEVASTHVIMLGSYTDFDAQSEQYTWLQSDLKNIDRVKTPWVIVLLHAPWYNTNEAHQGEGESMRLAMEDLLYNAHVDLVFAGHVHAYERFTRIYDNKADSCGPMYVTIGDGGNREGLALTFKNPPSPLSLYRESSFGHGRLRILNETHAHWSWHRNNDSNAVVADGVWIESLSSSKACSKTPDQQNVANEEL</sequence>
<dbReference type="Pfam" id="PF14008">
    <property type="entry name" value="Metallophos_C"/>
    <property type="match status" value="1"/>
</dbReference>
<dbReference type="EMBL" id="JBGMDY010000002">
    <property type="protein sequence ID" value="KAL2345212.1"/>
    <property type="molecule type" value="Genomic_DNA"/>
</dbReference>
<proteinExistence type="inferred from homology"/>
<feature type="domain" description="Purple acid phosphatase N-terminal" evidence="13">
    <location>
        <begin position="81"/>
        <end position="168"/>
    </location>
</feature>
<evidence type="ECO:0000313" key="15">
    <source>
        <dbReference type="Proteomes" id="UP001603857"/>
    </source>
</evidence>
<comment type="catalytic activity">
    <reaction evidence="1 9">
        <text>a phosphate monoester + H2O = an alcohol + phosphate</text>
        <dbReference type="Rhea" id="RHEA:15017"/>
        <dbReference type="ChEBI" id="CHEBI:15377"/>
        <dbReference type="ChEBI" id="CHEBI:30879"/>
        <dbReference type="ChEBI" id="CHEBI:43474"/>
        <dbReference type="ChEBI" id="CHEBI:67140"/>
        <dbReference type="EC" id="3.1.3.2"/>
    </reaction>
</comment>
<feature type="domain" description="Purple acid phosphatase C-terminal" evidence="12">
    <location>
        <begin position="382"/>
        <end position="444"/>
    </location>
</feature>
<comment type="caution">
    <text evidence="14">The sequence shown here is derived from an EMBL/GenBank/DDBJ whole genome shotgun (WGS) entry which is preliminary data.</text>
</comment>
<dbReference type="Gene3D" id="3.60.21.10">
    <property type="match status" value="1"/>
</dbReference>
<accession>A0ABD1NBZ3</accession>
<dbReference type="Pfam" id="PF00149">
    <property type="entry name" value="Metallophos"/>
    <property type="match status" value="1"/>
</dbReference>
<dbReference type="SUPFAM" id="SSF49363">
    <property type="entry name" value="Purple acid phosphatase, N-terminal domain"/>
    <property type="match status" value="1"/>
</dbReference>
<organism evidence="14 15">
    <name type="scientific">Flemingia macrophylla</name>
    <dbReference type="NCBI Taxonomy" id="520843"/>
    <lineage>
        <taxon>Eukaryota</taxon>
        <taxon>Viridiplantae</taxon>
        <taxon>Streptophyta</taxon>
        <taxon>Embryophyta</taxon>
        <taxon>Tracheophyta</taxon>
        <taxon>Spermatophyta</taxon>
        <taxon>Magnoliopsida</taxon>
        <taxon>eudicotyledons</taxon>
        <taxon>Gunneridae</taxon>
        <taxon>Pentapetalae</taxon>
        <taxon>rosids</taxon>
        <taxon>fabids</taxon>
        <taxon>Fabales</taxon>
        <taxon>Fabaceae</taxon>
        <taxon>Papilionoideae</taxon>
        <taxon>50 kb inversion clade</taxon>
        <taxon>NPAAA clade</taxon>
        <taxon>indigoferoid/millettioid clade</taxon>
        <taxon>Phaseoleae</taxon>
        <taxon>Flemingia</taxon>
    </lineage>
</organism>
<dbReference type="InterPro" id="IPR041792">
    <property type="entry name" value="MPP_PAP"/>
</dbReference>
<evidence type="ECO:0000256" key="3">
    <source>
        <dbReference type="ARBA" id="ARBA00001962"/>
    </source>
</evidence>
<evidence type="ECO:0000256" key="2">
    <source>
        <dbReference type="ARBA" id="ARBA00001947"/>
    </source>
</evidence>
<dbReference type="Pfam" id="PF16656">
    <property type="entry name" value="Pur_ac_phosph_N"/>
    <property type="match status" value="1"/>
</dbReference>
<gene>
    <name evidence="14" type="ORF">Fmac_006497</name>
</gene>
<keyword evidence="15" id="KW-1185">Reference proteome</keyword>
<comment type="cofactor">
    <cofactor evidence="3">
        <name>Fe cation</name>
        <dbReference type="ChEBI" id="CHEBI:24875"/>
    </cofactor>
</comment>
<evidence type="ECO:0000256" key="10">
    <source>
        <dbReference type="SAM" id="MobiDB-lite"/>
    </source>
</evidence>
<dbReference type="InterPro" id="IPR029052">
    <property type="entry name" value="Metallo-depent_PP-like"/>
</dbReference>
<dbReference type="SUPFAM" id="SSF56300">
    <property type="entry name" value="Metallo-dependent phosphatases"/>
    <property type="match status" value="1"/>
</dbReference>
<keyword evidence="5" id="KW-0732">Signal</keyword>
<dbReference type="EC" id="3.1.3.2" evidence="9"/>
<dbReference type="PANTHER" id="PTHR22953">
    <property type="entry name" value="ACID PHOSPHATASE RELATED"/>
    <property type="match status" value="1"/>
</dbReference>
<evidence type="ECO:0000256" key="1">
    <source>
        <dbReference type="ARBA" id="ARBA00000032"/>
    </source>
</evidence>
<comment type="similarity">
    <text evidence="4 9">Belongs to the metallophosphoesterase superfamily. Purple acid phosphatase family.</text>
</comment>
<name>A0ABD1NBZ3_9FABA</name>
<dbReference type="InterPro" id="IPR025733">
    <property type="entry name" value="PAPs_C"/>
</dbReference>
<dbReference type="InterPro" id="IPR004843">
    <property type="entry name" value="Calcineurin-like_PHP"/>
</dbReference>
<protein>
    <recommendedName>
        <fullName evidence="9">Purple acid phosphatase</fullName>
        <ecNumber evidence="9">3.1.3.2</ecNumber>
    </recommendedName>
</protein>
<evidence type="ECO:0000256" key="6">
    <source>
        <dbReference type="ARBA" id="ARBA00022801"/>
    </source>
</evidence>
<evidence type="ECO:0000256" key="9">
    <source>
        <dbReference type="RuleBase" id="RU361203"/>
    </source>
</evidence>
<evidence type="ECO:0000313" key="14">
    <source>
        <dbReference type="EMBL" id="KAL2345212.1"/>
    </source>
</evidence>
<comment type="cofactor">
    <cofactor evidence="2">
        <name>Zn(2+)</name>
        <dbReference type="ChEBI" id="CHEBI:29105"/>
    </cofactor>
</comment>
<dbReference type="GO" id="GO:0003993">
    <property type="term" value="F:acid phosphatase activity"/>
    <property type="evidence" value="ECO:0007669"/>
    <property type="project" value="UniProtKB-EC"/>
</dbReference>
<keyword evidence="6 9" id="KW-0378">Hydrolase</keyword>
<evidence type="ECO:0000256" key="7">
    <source>
        <dbReference type="ARBA" id="ARBA00022833"/>
    </source>
</evidence>
<feature type="region of interest" description="Disordered" evidence="10">
    <location>
        <begin position="1"/>
        <end position="21"/>
    </location>
</feature>
<dbReference type="Proteomes" id="UP001603857">
    <property type="component" value="Unassembled WGS sequence"/>
</dbReference>
<keyword evidence="7" id="KW-0862">Zinc</keyword>
<dbReference type="InterPro" id="IPR015914">
    <property type="entry name" value="PAPs_N"/>
</dbReference>
<dbReference type="InterPro" id="IPR039331">
    <property type="entry name" value="PAPs-like"/>
</dbReference>
<dbReference type="PANTHER" id="PTHR22953:SF133">
    <property type="entry name" value="PURPLE ACID PHOSPHATASE"/>
    <property type="match status" value="1"/>
</dbReference>
<feature type="domain" description="Calcineurin-like phosphoesterase" evidence="11">
    <location>
        <begin position="177"/>
        <end position="367"/>
    </location>
</feature>
<evidence type="ECO:0000259" key="13">
    <source>
        <dbReference type="Pfam" id="PF16656"/>
    </source>
</evidence>
<dbReference type="CDD" id="cd00839">
    <property type="entry name" value="MPP_PAPs"/>
    <property type="match status" value="1"/>
</dbReference>
<keyword evidence="8" id="KW-0325">Glycoprotein</keyword>
<reference evidence="14 15" key="1">
    <citation type="submission" date="2024-08" db="EMBL/GenBank/DDBJ databases">
        <title>Insights into the chromosomal genome structure of Flemingia macrophylla.</title>
        <authorList>
            <person name="Ding Y."/>
            <person name="Zhao Y."/>
            <person name="Bi W."/>
            <person name="Wu M."/>
            <person name="Zhao G."/>
            <person name="Gong Y."/>
            <person name="Li W."/>
            <person name="Zhang P."/>
        </authorList>
    </citation>
    <scope>NUCLEOTIDE SEQUENCE [LARGE SCALE GENOMIC DNA]</scope>
    <source>
        <strain evidence="14">DYQJB</strain>
        <tissue evidence="14">Leaf</tissue>
    </source>
</reference>
<evidence type="ECO:0000256" key="5">
    <source>
        <dbReference type="ARBA" id="ARBA00022729"/>
    </source>
</evidence>
<dbReference type="InterPro" id="IPR008963">
    <property type="entry name" value="Purple_acid_Pase-like_N"/>
</dbReference>
<dbReference type="Gene3D" id="2.60.40.380">
    <property type="entry name" value="Purple acid phosphatase-like, N-terminal"/>
    <property type="match status" value="1"/>
</dbReference>
<dbReference type="AlphaFoldDB" id="A0ABD1NBZ3"/>
<evidence type="ECO:0000259" key="12">
    <source>
        <dbReference type="Pfam" id="PF14008"/>
    </source>
</evidence>
<evidence type="ECO:0000256" key="4">
    <source>
        <dbReference type="ARBA" id="ARBA00008723"/>
    </source>
</evidence>
<evidence type="ECO:0000256" key="8">
    <source>
        <dbReference type="ARBA" id="ARBA00023180"/>
    </source>
</evidence>
<evidence type="ECO:0000259" key="11">
    <source>
        <dbReference type="Pfam" id="PF00149"/>
    </source>
</evidence>